<dbReference type="GO" id="GO:0005975">
    <property type="term" value="P:carbohydrate metabolic process"/>
    <property type="evidence" value="ECO:0007669"/>
    <property type="project" value="InterPro"/>
</dbReference>
<name>A0A6S6TDM5_9BACT</name>
<evidence type="ECO:0000259" key="1">
    <source>
        <dbReference type="Pfam" id="PF03190"/>
    </source>
</evidence>
<dbReference type="PANTHER" id="PTHR42899">
    <property type="entry name" value="SPERMATOGENESIS-ASSOCIATED PROTEIN 20"/>
    <property type="match status" value="1"/>
</dbReference>
<dbReference type="PANTHER" id="PTHR42899:SF1">
    <property type="entry name" value="SPERMATOGENESIS-ASSOCIATED PROTEIN 20"/>
    <property type="match status" value="1"/>
</dbReference>
<dbReference type="InterPro" id="IPR008928">
    <property type="entry name" value="6-hairpin_glycosidase_sf"/>
</dbReference>
<reference evidence="2" key="1">
    <citation type="submission" date="2020-01" db="EMBL/GenBank/DDBJ databases">
        <authorList>
            <person name="Meier V. D."/>
            <person name="Meier V D."/>
        </authorList>
    </citation>
    <scope>NUCLEOTIDE SEQUENCE</scope>
    <source>
        <strain evidence="2">HLG_WM_MAG_02</strain>
    </source>
</reference>
<dbReference type="Pfam" id="PF03190">
    <property type="entry name" value="Thioredox_DsbH"/>
    <property type="match status" value="1"/>
</dbReference>
<proteinExistence type="predicted"/>
<dbReference type="EMBL" id="CACVAZ010000104">
    <property type="protein sequence ID" value="CAA6816327.1"/>
    <property type="molecule type" value="Genomic_DNA"/>
</dbReference>
<evidence type="ECO:0000313" key="2">
    <source>
        <dbReference type="EMBL" id="CAA6816327.1"/>
    </source>
</evidence>
<gene>
    <name evidence="2" type="ORF">HELGO_WM17888</name>
</gene>
<accession>A0A6S6TDM5</accession>
<organism evidence="2">
    <name type="scientific">uncultured Sulfurovum sp</name>
    <dbReference type="NCBI Taxonomy" id="269237"/>
    <lineage>
        <taxon>Bacteria</taxon>
        <taxon>Pseudomonadati</taxon>
        <taxon>Campylobacterota</taxon>
        <taxon>Epsilonproteobacteria</taxon>
        <taxon>Campylobacterales</taxon>
        <taxon>Sulfurovaceae</taxon>
        <taxon>Sulfurovum</taxon>
        <taxon>environmental samples</taxon>
    </lineage>
</organism>
<dbReference type="GO" id="GO:0004798">
    <property type="term" value="F:dTMP kinase activity"/>
    <property type="evidence" value="ECO:0007669"/>
    <property type="project" value="UniProtKB-EC"/>
</dbReference>
<sequence>MSNLLKQEQINWYSWSNETLQTAKNENKAIFLFITDSSSQWSIKMQKDSFDDDIIIELLNKRFIPIMVNKNERPDIERYYKEVYTLMNRQTTGSPLSLFLTAQLEPFYAGSYISSEAINEQLSLESLLRIISKKYITDYDTLAQKGQEVLSFVNSQEKSIEATKLHLNISNTIQKHVNALLDAEFGGFSKAPKFPNTSTLELLFDLYALKKEKSILTAITLTLDQMMKGGFYDKQNGGFYHYAKDIAWTKPYEVKTTYDNALLIKLYLRAYTITNNKAYRNVAFQSIDFMLSSRQNSKLFALENEAFITSWNALMVQALFSASNIDAKYKVPALETLEAILSELYVSGTLYHTKKQNKKATVQAFLEDYATLGETLIWMYQNTLDESFLIMATQFANLLIEQYYEQAQWVYSTGNFKLKEKIHDNNIPSSISSALSLLLSISSLVDNNYKKFVFKTLELHSFNLMRQPLSSPKLSQMLLRYLKDDIIIKSNETLLKTHINERELFGYPYVYFKVINEKSIQISNSHSLLKEESSFEKAKKYIESL</sequence>
<dbReference type="SUPFAM" id="SSF48208">
    <property type="entry name" value="Six-hairpin glycosidases"/>
    <property type="match status" value="1"/>
</dbReference>
<protein>
    <submittedName>
        <fullName evidence="2">Thymidylate kinase (EC)</fullName>
        <ecNumber evidence="2">2.7.4.9</ecNumber>
    </submittedName>
</protein>
<dbReference type="InterPro" id="IPR024705">
    <property type="entry name" value="Ssp411"/>
</dbReference>
<keyword evidence="2" id="KW-0418">Kinase</keyword>
<dbReference type="InterPro" id="IPR036249">
    <property type="entry name" value="Thioredoxin-like_sf"/>
</dbReference>
<dbReference type="EC" id="2.7.4.9" evidence="2"/>
<dbReference type="Gene3D" id="1.50.10.20">
    <property type="match status" value="1"/>
</dbReference>
<dbReference type="AlphaFoldDB" id="A0A6S6TDM5"/>
<dbReference type="SUPFAM" id="SSF52833">
    <property type="entry name" value="Thioredoxin-like"/>
    <property type="match status" value="1"/>
</dbReference>
<keyword evidence="2" id="KW-0808">Transferase</keyword>
<feature type="domain" description="Spermatogenesis-associated protein 20-like TRX" evidence="1">
    <location>
        <begin position="6"/>
        <end position="151"/>
    </location>
</feature>
<dbReference type="Gene3D" id="3.40.30.10">
    <property type="entry name" value="Glutaredoxin"/>
    <property type="match status" value="1"/>
</dbReference>
<dbReference type="PIRSF" id="PIRSF006402">
    <property type="entry name" value="UCP006402_thioredoxin"/>
    <property type="match status" value="1"/>
</dbReference>
<dbReference type="InterPro" id="IPR004879">
    <property type="entry name" value="Ssp411-like_TRX"/>
</dbReference>